<dbReference type="PROSITE" id="PS50943">
    <property type="entry name" value="HTH_CROC1"/>
    <property type="match status" value="1"/>
</dbReference>
<sequence>MDDVSGHGDTQVGVGARVAQLRKLGGLTQQRLADRAHISVGLIRSVEQERVPATPAFLGAVSKALRTSVADLTGQPYIPATGPDTEVHAAIAVLRTELAAYDLDNADIRDTRPMPQISGEVNQICRYRRNASFHHLGEELPPLLGEVRAIVHRTTGEVRDRALVMMCELYYSAHSLAHKLGYADLAALAVDRIAWAARESGNQLWTATSQFQRAALLTSGGDWTAALNFLERCRSDIEPRLDVGRRSDLIAWGGLHLQSGLAASRAGNRDVADAHLAEARETATRVGDDRDPILSFGPTNVDIWSVALAVEAMDGTEALRRAQSLVIPAGASKERAGHHFIDLSRAYLLHGDRRQAFGALQKARAITPAQTRYNPMVHETVRALARAEARSVDTVHGFAVWCGIADRL</sequence>
<dbReference type="CDD" id="cd00093">
    <property type="entry name" value="HTH_XRE"/>
    <property type="match status" value="1"/>
</dbReference>
<dbReference type="SMART" id="SM00530">
    <property type="entry name" value="HTH_XRE"/>
    <property type="match status" value="1"/>
</dbReference>
<name>A0A2S6AP75_9NOCA</name>
<proteinExistence type="predicted"/>
<dbReference type="SUPFAM" id="SSF47413">
    <property type="entry name" value="lambda repressor-like DNA-binding domains"/>
    <property type="match status" value="1"/>
</dbReference>
<protein>
    <submittedName>
        <fullName evidence="2">Transcriptional regulator</fullName>
    </submittedName>
</protein>
<evidence type="ECO:0000313" key="2">
    <source>
        <dbReference type="EMBL" id="PPJ37020.1"/>
    </source>
</evidence>
<dbReference type="Pfam" id="PF01381">
    <property type="entry name" value="HTH_3"/>
    <property type="match status" value="1"/>
</dbReference>
<evidence type="ECO:0000313" key="3">
    <source>
        <dbReference type="Proteomes" id="UP000239874"/>
    </source>
</evidence>
<accession>A0A2S6AP75</accession>
<comment type="caution">
    <text evidence="2">The sequence shown here is derived from an EMBL/GenBank/DDBJ whole genome shotgun (WGS) entry which is preliminary data.</text>
</comment>
<dbReference type="AlphaFoldDB" id="A0A2S6AP75"/>
<dbReference type="EMBL" id="PSZC01000011">
    <property type="protein sequence ID" value="PPJ37020.1"/>
    <property type="molecule type" value="Genomic_DNA"/>
</dbReference>
<dbReference type="OrthoDB" id="3420984at2"/>
<reference evidence="2 3" key="1">
    <citation type="submission" date="2018-02" db="EMBL/GenBank/DDBJ databases">
        <title>8 Nocardia nova and 1 Nocardia cyriacigeorgica strain used for evolution to TMP-SMX.</title>
        <authorList>
            <person name="Mehta H."/>
            <person name="Weng J."/>
            <person name="Shamoo Y."/>
        </authorList>
    </citation>
    <scope>NUCLEOTIDE SEQUENCE [LARGE SCALE GENOMIC DNA]</scope>
    <source>
        <strain evidence="2 3">MDA3139</strain>
    </source>
</reference>
<evidence type="ECO:0000259" key="1">
    <source>
        <dbReference type="PROSITE" id="PS50943"/>
    </source>
</evidence>
<dbReference type="GO" id="GO:0003677">
    <property type="term" value="F:DNA binding"/>
    <property type="evidence" value="ECO:0007669"/>
    <property type="project" value="InterPro"/>
</dbReference>
<dbReference type="Gene3D" id="1.10.260.40">
    <property type="entry name" value="lambda repressor-like DNA-binding domains"/>
    <property type="match status" value="1"/>
</dbReference>
<dbReference type="Proteomes" id="UP000239874">
    <property type="component" value="Unassembled WGS sequence"/>
</dbReference>
<organism evidence="2 3">
    <name type="scientific">Nocardia nova</name>
    <dbReference type="NCBI Taxonomy" id="37330"/>
    <lineage>
        <taxon>Bacteria</taxon>
        <taxon>Bacillati</taxon>
        <taxon>Actinomycetota</taxon>
        <taxon>Actinomycetes</taxon>
        <taxon>Mycobacteriales</taxon>
        <taxon>Nocardiaceae</taxon>
        <taxon>Nocardia</taxon>
    </lineage>
</organism>
<gene>
    <name evidence="2" type="ORF">C5E45_17535</name>
</gene>
<feature type="domain" description="HTH cro/C1-type" evidence="1">
    <location>
        <begin position="18"/>
        <end position="72"/>
    </location>
</feature>
<dbReference type="InterPro" id="IPR010982">
    <property type="entry name" value="Lambda_DNA-bd_dom_sf"/>
</dbReference>
<dbReference type="InterPro" id="IPR001387">
    <property type="entry name" value="Cro/C1-type_HTH"/>
</dbReference>